<feature type="region of interest" description="Disordered" evidence="1">
    <location>
        <begin position="198"/>
        <end position="234"/>
    </location>
</feature>
<comment type="caution">
    <text evidence="2">The sequence shown here is derived from an EMBL/GenBank/DDBJ whole genome shotgun (WGS) entry which is preliminary data.</text>
</comment>
<keyword evidence="3" id="KW-1185">Reference proteome</keyword>
<feature type="region of interest" description="Disordered" evidence="1">
    <location>
        <begin position="255"/>
        <end position="279"/>
    </location>
</feature>
<dbReference type="OrthoDB" id="5392278at2759"/>
<feature type="region of interest" description="Disordered" evidence="1">
    <location>
        <begin position="1"/>
        <end position="33"/>
    </location>
</feature>
<reference evidence="2 3" key="1">
    <citation type="submission" date="2017-04" db="EMBL/GenBank/DDBJ databases">
        <title>Draft genome sequence of Tuber borchii Vittad., a whitish edible truffle.</title>
        <authorList>
            <consortium name="DOE Joint Genome Institute"/>
            <person name="Murat C."/>
            <person name="Kuo A."/>
            <person name="Barry K.W."/>
            <person name="Clum A."/>
            <person name="Dockter R.B."/>
            <person name="Fauchery L."/>
            <person name="Iotti M."/>
            <person name="Kohler A."/>
            <person name="Labutti K."/>
            <person name="Lindquist E.A."/>
            <person name="Lipzen A."/>
            <person name="Ohm R.A."/>
            <person name="Wang M."/>
            <person name="Grigoriev I.V."/>
            <person name="Zambonelli A."/>
            <person name="Martin F.M."/>
        </authorList>
    </citation>
    <scope>NUCLEOTIDE SEQUENCE [LARGE SCALE GENOMIC DNA]</scope>
    <source>
        <strain evidence="2 3">Tbo3840</strain>
    </source>
</reference>
<accession>A0A2T6ZK72</accession>
<feature type="compositionally biased region" description="Polar residues" evidence="1">
    <location>
        <begin position="224"/>
        <end position="234"/>
    </location>
</feature>
<gene>
    <name evidence="2" type="ORF">B9Z19DRAFT_992564</name>
</gene>
<evidence type="ECO:0000313" key="3">
    <source>
        <dbReference type="Proteomes" id="UP000244722"/>
    </source>
</evidence>
<evidence type="ECO:0000313" key="2">
    <source>
        <dbReference type="EMBL" id="PUU75882.1"/>
    </source>
</evidence>
<sequence>MLQKREEGGEEGAVVDDGRDYGRGVISVDPGLGLNRQHQELDIKCNPQKPHSAATPFTMPLKKFDPMLAKKESVLPRIPRDSEIGIALGARDSSLGVQVGSEWRLRLESQADAALSKPSLPQAPLVEQGSVAALVKTPESRKLQIPTPNPWLSSKYLSTPVPQPLSSPRNVGQVKVTCLAPTAHRESFVTATEEGMHRGEISGSSGALSPFSPGWDFTGERSQGRSSYQSTRGETVQYESGIEEGYESEISQTTFTTDPGFITPRSTTPTGTECLDSKQKPAQDLSSFNRALLKTEVELAMKTLLYGLAGQVGSPKGPYWDSC</sequence>
<proteinExistence type="predicted"/>
<organism evidence="2 3">
    <name type="scientific">Tuber borchii</name>
    <name type="common">White truffle</name>
    <dbReference type="NCBI Taxonomy" id="42251"/>
    <lineage>
        <taxon>Eukaryota</taxon>
        <taxon>Fungi</taxon>
        <taxon>Dikarya</taxon>
        <taxon>Ascomycota</taxon>
        <taxon>Pezizomycotina</taxon>
        <taxon>Pezizomycetes</taxon>
        <taxon>Pezizales</taxon>
        <taxon>Tuberaceae</taxon>
        <taxon>Tuber</taxon>
    </lineage>
</organism>
<dbReference type="AlphaFoldDB" id="A0A2T6ZK72"/>
<protein>
    <submittedName>
        <fullName evidence="2">Uncharacterized protein</fullName>
    </submittedName>
</protein>
<evidence type="ECO:0000256" key="1">
    <source>
        <dbReference type="SAM" id="MobiDB-lite"/>
    </source>
</evidence>
<name>A0A2T6ZK72_TUBBO</name>
<dbReference type="EMBL" id="NESQ01000210">
    <property type="protein sequence ID" value="PUU75882.1"/>
    <property type="molecule type" value="Genomic_DNA"/>
</dbReference>
<dbReference type="Proteomes" id="UP000244722">
    <property type="component" value="Unassembled WGS sequence"/>
</dbReference>